<evidence type="ECO:0008006" key="3">
    <source>
        <dbReference type="Google" id="ProtNLM"/>
    </source>
</evidence>
<accession>A0A9W7XD79</accession>
<sequence length="149" mass="17922">MEHKAYWAIKELNLDLDATQIKWRIQISNLNEARLKAYHNASIYKERTKRWFDKRIQKKEFKEGDKVLLYNSRFKLFGNGKLQSKWDGPYTMHDVSHTEAVTIMDIKGNHFMVNGQRLKVFLEQDKFEIQYIDTYDFIEEKVLHHIADP</sequence>
<protein>
    <recommendedName>
        <fullName evidence="3">Reverse transcriptase domain-containing protein</fullName>
    </recommendedName>
</protein>
<dbReference type="EMBL" id="MU629519">
    <property type="protein sequence ID" value="KAJ1256411.1"/>
    <property type="molecule type" value="Genomic_DNA"/>
</dbReference>
<reference evidence="1 2" key="1">
    <citation type="submission" date="2022-10" db="EMBL/GenBank/DDBJ databases">
        <title>WGS assembly of Paspalum vaginatum 540-79.</title>
        <authorList>
            <person name="Sun G."/>
            <person name="Wase N."/>
            <person name="Shu S."/>
            <person name="Jenkins J."/>
            <person name="Zhou B."/>
            <person name="Torres-Rodriguez J."/>
            <person name="Chen C."/>
            <person name="Sandor L."/>
            <person name="Plott C."/>
            <person name="Yoshinga Y."/>
            <person name="Daum C."/>
            <person name="Qi P."/>
            <person name="Barry K."/>
            <person name="Lipzen A."/>
            <person name="Berry L."/>
            <person name="Pedersen C."/>
            <person name="Gottilla T."/>
            <person name="Foltz A."/>
            <person name="Yu H."/>
            <person name="O'Malley R."/>
            <person name="Zhang C."/>
            <person name="Devos K."/>
            <person name="Sigmon B."/>
            <person name="Yu B."/>
            <person name="Obata T."/>
            <person name="Schmutz J."/>
            <person name="Schnable J."/>
        </authorList>
    </citation>
    <scope>NUCLEOTIDE SEQUENCE [LARGE SCALE GENOMIC DNA]</scope>
    <source>
        <strain evidence="2">cv. 540-79</strain>
    </source>
</reference>
<keyword evidence="2" id="KW-1185">Reference proteome</keyword>
<dbReference type="AlphaFoldDB" id="A0A9W7XD79"/>
<dbReference type="Proteomes" id="UP001164776">
    <property type="component" value="Unassembled WGS sequence"/>
</dbReference>
<evidence type="ECO:0000313" key="1">
    <source>
        <dbReference type="EMBL" id="KAJ1256411.1"/>
    </source>
</evidence>
<comment type="caution">
    <text evidence="1">The sequence shown here is derived from an EMBL/GenBank/DDBJ whole genome shotgun (WGS) entry which is preliminary data.</text>
</comment>
<evidence type="ECO:0000313" key="2">
    <source>
        <dbReference type="Proteomes" id="UP001164776"/>
    </source>
</evidence>
<dbReference type="OrthoDB" id="1094981at2759"/>
<name>A0A9W7XD79_9POAL</name>
<proteinExistence type="predicted"/>
<organism evidence="1 2">
    <name type="scientific">Paspalum vaginatum</name>
    <name type="common">seashore paspalum</name>
    <dbReference type="NCBI Taxonomy" id="158149"/>
    <lineage>
        <taxon>Eukaryota</taxon>
        <taxon>Viridiplantae</taxon>
        <taxon>Streptophyta</taxon>
        <taxon>Embryophyta</taxon>
        <taxon>Tracheophyta</taxon>
        <taxon>Spermatophyta</taxon>
        <taxon>Magnoliopsida</taxon>
        <taxon>Liliopsida</taxon>
        <taxon>Poales</taxon>
        <taxon>Poaceae</taxon>
        <taxon>PACMAD clade</taxon>
        <taxon>Panicoideae</taxon>
        <taxon>Andropogonodae</taxon>
        <taxon>Paspaleae</taxon>
        <taxon>Paspalinae</taxon>
        <taxon>Paspalum</taxon>
    </lineage>
</organism>
<gene>
    <name evidence="1" type="ORF">BS78_K034200</name>
</gene>